<dbReference type="AlphaFoldDB" id="X1C656"/>
<proteinExistence type="predicted"/>
<accession>X1C656</accession>
<evidence type="ECO:0008006" key="2">
    <source>
        <dbReference type="Google" id="ProtNLM"/>
    </source>
</evidence>
<gene>
    <name evidence="1" type="ORF">S01H4_31378</name>
</gene>
<evidence type="ECO:0000313" key="1">
    <source>
        <dbReference type="EMBL" id="GAG79881.1"/>
    </source>
</evidence>
<sequence>RIWEYLREGGRLIYHLNDVNINVIDLLIEAMPENALFEGQIPVTREMTGTDELEGKKMVNPVFMYIWKKI</sequence>
<organism evidence="1">
    <name type="scientific">marine sediment metagenome</name>
    <dbReference type="NCBI Taxonomy" id="412755"/>
    <lineage>
        <taxon>unclassified sequences</taxon>
        <taxon>metagenomes</taxon>
        <taxon>ecological metagenomes</taxon>
    </lineage>
</organism>
<name>X1C656_9ZZZZ</name>
<comment type="caution">
    <text evidence="1">The sequence shown here is derived from an EMBL/GenBank/DDBJ whole genome shotgun (WGS) entry which is preliminary data.</text>
</comment>
<feature type="non-terminal residue" evidence="1">
    <location>
        <position position="1"/>
    </location>
</feature>
<protein>
    <recommendedName>
        <fullName evidence="2">SAM-dependent methyltransferase</fullName>
    </recommendedName>
</protein>
<reference evidence="1" key="1">
    <citation type="journal article" date="2014" name="Front. Microbiol.">
        <title>High frequency of phylogenetically diverse reductive dehalogenase-homologous genes in deep subseafloor sedimentary metagenomes.</title>
        <authorList>
            <person name="Kawai M."/>
            <person name="Futagami T."/>
            <person name="Toyoda A."/>
            <person name="Takaki Y."/>
            <person name="Nishi S."/>
            <person name="Hori S."/>
            <person name="Arai W."/>
            <person name="Tsubouchi T."/>
            <person name="Morono Y."/>
            <person name="Uchiyama I."/>
            <person name="Ito T."/>
            <person name="Fujiyama A."/>
            <person name="Inagaki F."/>
            <person name="Takami H."/>
        </authorList>
    </citation>
    <scope>NUCLEOTIDE SEQUENCE</scope>
    <source>
        <strain evidence="1">Expedition CK06-06</strain>
    </source>
</reference>
<dbReference type="EMBL" id="BART01016293">
    <property type="protein sequence ID" value="GAG79881.1"/>
    <property type="molecule type" value="Genomic_DNA"/>
</dbReference>